<gene>
    <name evidence="2" type="ORF">LCGC14_0465480</name>
</gene>
<evidence type="ECO:0000313" key="2">
    <source>
        <dbReference type="EMBL" id="KKN66994.1"/>
    </source>
</evidence>
<feature type="transmembrane region" description="Helical" evidence="1">
    <location>
        <begin position="12"/>
        <end position="37"/>
    </location>
</feature>
<dbReference type="EMBL" id="LAZR01000485">
    <property type="protein sequence ID" value="KKN66994.1"/>
    <property type="molecule type" value="Genomic_DNA"/>
</dbReference>
<feature type="transmembrane region" description="Helical" evidence="1">
    <location>
        <begin position="43"/>
        <end position="60"/>
    </location>
</feature>
<dbReference type="AlphaFoldDB" id="A0A0F9SIV5"/>
<protein>
    <submittedName>
        <fullName evidence="2">Uncharacterized protein</fullName>
    </submittedName>
</protein>
<keyword evidence="1" id="KW-1133">Transmembrane helix</keyword>
<comment type="caution">
    <text evidence="2">The sequence shown here is derived from an EMBL/GenBank/DDBJ whole genome shotgun (WGS) entry which is preliminary data.</text>
</comment>
<reference evidence="2" key="1">
    <citation type="journal article" date="2015" name="Nature">
        <title>Complex archaea that bridge the gap between prokaryotes and eukaryotes.</title>
        <authorList>
            <person name="Spang A."/>
            <person name="Saw J.H."/>
            <person name="Jorgensen S.L."/>
            <person name="Zaremba-Niedzwiedzka K."/>
            <person name="Martijn J."/>
            <person name="Lind A.E."/>
            <person name="van Eijk R."/>
            <person name="Schleper C."/>
            <person name="Guy L."/>
            <person name="Ettema T.J."/>
        </authorList>
    </citation>
    <scope>NUCLEOTIDE SEQUENCE</scope>
</reference>
<keyword evidence="1" id="KW-0812">Transmembrane</keyword>
<keyword evidence="1" id="KW-0472">Membrane</keyword>
<evidence type="ECO:0000256" key="1">
    <source>
        <dbReference type="SAM" id="Phobius"/>
    </source>
</evidence>
<proteinExistence type="predicted"/>
<sequence>MNKTKVTGKIIFEALIDVLSGVILWMLILIGAVIALIDHGEPALGFILFLCGIAWVYKEIKKVNKNEKPKKKS</sequence>
<name>A0A0F9SIV5_9ZZZZ</name>
<accession>A0A0F9SIV5</accession>
<organism evidence="2">
    <name type="scientific">marine sediment metagenome</name>
    <dbReference type="NCBI Taxonomy" id="412755"/>
    <lineage>
        <taxon>unclassified sequences</taxon>
        <taxon>metagenomes</taxon>
        <taxon>ecological metagenomes</taxon>
    </lineage>
</organism>